<accession>A0A2Z6S2E1</accession>
<protein>
    <recommendedName>
        <fullName evidence="1">Telomerase reverse transcriptase</fullName>
        <ecNumber evidence="1">2.7.7.49</ecNumber>
    </recommendedName>
    <alternativeName>
        <fullName evidence="1">Telomerase catalytic subunit</fullName>
    </alternativeName>
</protein>
<dbReference type="EMBL" id="BEXD01002480">
    <property type="protein sequence ID" value="GBB98456.1"/>
    <property type="molecule type" value="Genomic_DNA"/>
</dbReference>
<keyword evidence="1" id="KW-0808">Transferase</keyword>
<dbReference type="SUPFAM" id="SSF56672">
    <property type="entry name" value="DNA/RNA polymerases"/>
    <property type="match status" value="1"/>
</dbReference>
<keyword evidence="1" id="KW-0779">Telomere</keyword>
<keyword evidence="1" id="KW-0460">Magnesium</keyword>
<name>A0A2Z6S2E1_9GLOM</name>
<feature type="domain" description="Reverse transcriptase" evidence="3">
    <location>
        <begin position="20"/>
        <end position="249"/>
    </location>
</feature>
<comment type="caution">
    <text evidence="4">The sequence shown here is derived from an EMBL/GenBank/DDBJ whole genome shotgun (WGS) entry which is preliminary data.</text>
</comment>
<evidence type="ECO:0000256" key="1">
    <source>
        <dbReference type="RuleBase" id="RU365061"/>
    </source>
</evidence>
<dbReference type="AlphaFoldDB" id="A0A2Z6S2E1"/>
<keyword evidence="1" id="KW-0548">Nucleotidyltransferase</keyword>
<reference evidence="4 5" key="1">
    <citation type="submission" date="2017-11" db="EMBL/GenBank/DDBJ databases">
        <title>The genome of Rhizophagus clarus HR1 reveals common genetic basis of auxotrophy among arbuscular mycorrhizal fungi.</title>
        <authorList>
            <person name="Kobayashi Y."/>
        </authorList>
    </citation>
    <scope>NUCLEOTIDE SEQUENCE [LARGE SCALE GENOMIC DNA]</scope>
    <source>
        <strain evidence="4 5">HR1</strain>
    </source>
</reference>
<dbReference type="GO" id="GO:0003720">
    <property type="term" value="F:telomerase activity"/>
    <property type="evidence" value="ECO:0007669"/>
    <property type="project" value="InterPro"/>
</dbReference>
<dbReference type="GO" id="GO:0046872">
    <property type="term" value="F:metal ion binding"/>
    <property type="evidence" value="ECO:0007669"/>
    <property type="project" value="UniProtKB-KW"/>
</dbReference>
<keyword evidence="1" id="KW-0539">Nucleus</keyword>
<dbReference type="GO" id="GO:0000333">
    <property type="term" value="C:telomerase catalytic core complex"/>
    <property type="evidence" value="ECO:0007669"/>
    <property type="project" value="TreeGrafter"/>
</dbReference>
<dbReference type="GO" id="GO:0070034">
    <property type="term" value="F:telomerase RNA binding"/>
    <property type="evidence" value="ECO:0007669"/>
    <property type="project" value="TreeGrafter"/>
</dbReference>
<dbReference type="InterPro" id="IPR043502">
    <property type="entry name" value="DNA/RNA_pol_sf"/>
</dbReference>
<keyword evidence="1" id="KW-0695">RNA-directed DNA polymerase</keyword>
<comment type="function">
    <text evidence="1">Telomerase is a ribonucleoprotein enzyme essential for the replication of chromosome termini in most eukaryotes. It elongates telomeres. It is a reverse transcriptase that adds simple sequence repeats to chromosome ends by copying a template sequence within the RNA component of the enzyme.</text>
</comment>
<keyword evidence="2" id="KW-0175">Coiled coil</keyword>
<dbReference type="EC" id="2.7.7.49" evidence="1"/>
<proteinExistence type="inferred from homology"/>
<comment type="similarity">
    <text evidence="1">Belongs to the reverse transcriptase family. Telomerase subfamily.</text>
</comment>
<dbReference type="InterPro" id="IPR000477">
    <property type="entry name" value="RT_dom"/>
</dbReference>
<comment type="catalytic activity">
    <reaction evidence="1">
        <text>DNA(n) + a 2'-deoxyribonucleoside 5'-triphosphate = DNA(n+1) + diphosphate</text>
        <dbReference type="Rhea" id="RHEA:22508"/>
        <dbReference type="Rhea" id="RHEA-COMP:17339"/>
        <dbReference type="Rhea" id="RHEA-COMP:17340"/>
        <dbReference type="ChEBI" id="CHEBI:33019"/>
        <dbReference type="ChEBI" id="CHEBI:61560"/>
        <dbReference type="ChEBI" id="CHEBI:173112"/>
        <dbReference type="EC" id="2.7.7.49"/>
    </reaction>
</comment>
<keyword evidence="1" id="KW-0479">Metal-binding</keyword>
<comment type="subcellular location">
    <subcellularLocation>
        <location evidence="1">Nucleus</location>
    </subcellularLocation>
    <subcellularLocation>
        <location evidence="1">Chromosome</location>
        <location evidence="1">Telomere</location>
    </subcellularLocation>
</comment>
<evidence type="ECO:0000313" key="4">
    <source>
        <dbReference type="EMBL" id="GBB98456.1"/>
    </source>
</evidence>
<sequence length="249" mass="28924">MFKQGLESLKSSTFEEIPSEKVAEVLNGNTFGYSKINFISKDNDGNLRPIEKSSSKTTHKDVKRPQSINSILNSTYQILNFEKDNNPSLLNGSVFSYNEVHKHLKQFKQYLTHKRNPKLYFIKVDVKCCFDTIDQHKLMEIIRANVLTKTQYVYADELAKKYKNAIFVENVKETYKELEDVLELLEEHIRKNIIKADDKYYTQKIGILQGSILSSLLCSIYYGVMEHSELQFVKDDNGVHDYEMSLDPL</sequence>
<dbReference type="GO" id="GO:0000781">
    <property type="term" value="C:chromosome, telomeric region"/>
    <property type="evidence" value="ECO:0007669"/>
    <property type="project" value="UniProtKB-SubCell"/>
</dbReference>
<dbReference type="PANTHER" id="PTHR12066:SF0">
    <property type="entry name" value="TELOMERASE REVERSE TRANSCRIPTASE"/>
    <property type="match status" value="1"/>
</dbReference>
<dbReference type="Proteomes" id="UP000247702">
    <property type="component" value="Unassembled WGS sequence"/>
</dbReference>
<dbReference type="PROSITE" id="PS50878">
    <property type="entry name" value="RT_POL"/>
    <property type="match status" value="1"/>
</dbReference>
<gene>
    <name evidence="4" type="ORF">RclHR1_03230014</name>
</gene>
<keyword evidence="5" id="KW-1185">Reference proteome</keyword>
<evidence type="ECO:0000313" key="5">
    <source>
        <dbReference type="Proteomes" id="UP000247702"/>
    </source>
</evidence>
<feature type="coiled-coil region" evidence="2">
    <location>
        <begin position="168"/>
        <end position="195"/>
    </location>
</feature>
<dbReference type="STRING" id="94130.A0A2Z6S2E1"/>
<dbReference type="GO" id="GO:0007004">
    <property type="term" value="P:telomere maintenance via telomerase"/>
    <property type="evidence" value="ECO:0007669"/>
    <property type="project" value="TreeGrafter"/>
</dbReference>
<organism evidence="4 5">
    <name type="scientific">Rhizophagus clarus</name>
    <dbReference type="NCBI Taxonomy" id="94130"/>
    <lineage>
        <taxon>Eukaryota</taxon>
        <taxon>Fungi</taxon>
        <taxon>Fungi incertae sedis</taxon>
        <taxon>Mucoromycota</taxon>
        <taxon>Glomeromycotina</taxon>
        <taxon>Glomeromycetes</taxon>
        <taxon>Glomerales</taxon>
        <taxon>Glomeraceae</taxon>
        <taxon>Rhizophagus</taxon>
    </lineage>
</organism>
<evidence type="ECO:0000256" key="2">
    <source>
        <dbReference type="SAM" id="Coils"/>
    </source>
</evidence>
<evidence type="ECO:0000259" key="3">
    <source>
        <dbReference type="PROSITE" id="PS50878"/>
    </source>
</evidence>
<dbReference type="InterPro" id="IPR003545">
    <property type="entry name" value="Telomerase_RT"/>
</dbReference>
<keyword evidence="1" id="KW-0158">Chromosome</keyword>
<dbReference type="PANTHER" id="PTHR12066">
    <property type="entry name" value="TELOMERASE REVERSE TRANSCRIPTASE"/>
    <property type="match status" value="1"/>
</dbReference>
<dbReference type="GO" id="GO:0042162">
    <property type="term" value="F:telomeric DNA binding"/>
    <property type="evidence" value="ECO:0007669"/>
    <property type="project" value="TreeGrafter"/>
</dbReference>